<dbReference type="GeneID" id="17303829"/>
<dbReference type="HOGENOM" id="CLU_091221_0_0_1"/>
<gene>
    <name evidence="2" type="ORF">GUITHDRAFT_69929</name>
</gene>
<organism evidence="2">
    <name type="scientific">Guillardia theta (strain CCMP2712)</name>
    <name type="common">Cryptophyte</name>
    <dbReference type="NCBI Taxonomy" id="905079"/>
    <lineage>
        <taxon>Eukaryota</taxon>
        <taxon>Cryptophyceae</taxon>
        <taxon>Pyrenomonadales</taxon>
        <taxon>Geminigeraceae</taxon>
        <taxon>Guillardia</taxon>
    </lineage>
</organism>
<dbReference type="Proteomes" id="UP000011087">
    <property type="component" value="Unassembled WGS sequence"/>
</dbReference>
<dbReference type="PaxDb" id="55529-EKX47189"/>
<protein>
    <recommendedName>
        <fullName evidence="1">DUF2828 domain-containing protein</fullName>
    </recommendedName>
</protein>
<dbReference type="STRING" id="905079.L1JGB9"/>
<dbReference type="KEGG" id="gtt:GUITHDRAFT_69929"/>
<evidence type="ECO:0000313" key="3">
    <source>
        <dbReference type="EnsemblProtists" id="EKX47189"/>
    </source>
</evidence>
<dbReference type="RefSeq" id="XP_005834169.1">
    <property type="nucleotide sequence ID" value="XM_005834112.1"/>
</dbReference>
<name>L1JGB9_GUITC</name>
<dbReference type="OrthoDB" id="1149618at2759"/>
<dbReference type="eggNOG" id="ENOG502QT1I">
    <property type="taxonomic scope" value="Eukaryota"/>
</dbReference>
<evidence type="ECO:0000259" key="1">
    <source>
        <dbReference type="Pfam" id="PF11443"/>
    </source>
</evidence>
<reference evidence="2 4" key="1">
    <citation type="journal article" date="2012" name="Nature">
        <title>Algal genomes reveal evolutionary mosaicism and the fate of nucleomorphs.</title>
        <authorList>
            <consortium name="DOE Joint Genome Institute"/>
            <person name="Curtis B.A."/>
            <person name="Tanifuji G."/>
            <person name="Burki F."/>
            <person name="Gruber A."/>
            <person name="Irimia M."/>
            <person name="Maruyama S."/>
            <person name="Arias M.C."/>
            <person name="Ball S.G."/>
            <person name="Gile G.H."/>
            <person name="Hirakawa Y."/>
            <person name="Hopkins J.F."/>
            <person name="Kuo A."/>
            <person name="Rensing S.A."/>
            <person name="Schmutz J."/>
            <person name="Symeonidi A."/>
            <person name="Elias M."/>
            <person name="Eveleigh R.J."/>
            <person name="Herman E.K."/>
            <person name="Klute M.J."/>
            <person name="Nakayama T."/>
            <person name="Obornik M."/>
            <person name="Reyes-Prieto A."/>
            <person name="Armbrust E.V."/>
            <person name="Aves S.J."/>
            <person name="Beiko R.G."/>
            <person name="Coutinho P."/>
            <person name="Dacks J.B."/>
            <person name="Durnford D.G."/>
            <person name="Fast N.M."/>
            <person name="Green B.R."/>
            <person name="Grisdale C.J."/>
            <person name="Hempel F."/>
            <person name="Henrissat B."/>
            <person name="Hoppner M.P."/>
            <person name="Ishida K."/>
            <person name="Kim E."/>
            <person name="Koreny L."/>
            <person name="Kroth P.G."/>
            <person name="Liu Y."/>
            <person name="Malik S.B."/>
            <person name="Maier U.G."/>
            <person name="McRose D."/>
            <person name="Mock T."/>
            <person name="Neilson J.A."/>
            <person name="Onodera N.T."/>
            <person name="Poole A.M."/>
            <person name="Pritham E.J."/>
            <person name="Richards T.A."/>
            <person name="Rocap G."/>
            <person name="Roy S.W."/>
            <person name="Sarai C."/>
            <person name="Schaack S."/>
            <person name="Shirato S."/>
            <person name="Slamovits C.H."/>
            <person name="Spencer D.F."/>
            <person name="Suzuki S."/>
            <person name="Worden A.Z."/>
            <person name="Zauner S."/>
            <person name="Barry K."/>
            <person name="Bell C."/>
            <person name="Bharti A.K."/>
            <person name="Crow J.A."/>
            <person name="Grimwood J."/>
            <person name="Kramer R."/>
            <person name="Lindquist E."/>
            <person name="Lucas S."/>
            <person name="Salamov A."/>
            <person name="McFadden G.I."/>
            <person name="Lane C.E."/>
            <person name="Keeling P.J."/>
            <person name="Gray M.W."/>
            <person name="Grigoriev I.V."/>
            <person name="Archibald J.M."/>
        </authorList>
    </citation>
    <scope>NUCLEOTIDE SEQUENCE</scope>
    <source>
        <strain evidence="2 4">CCMP2712</strain>
    </source>
</reference>
<dbReference type="EMBL" id="JH992991">
    <property type="protein sequence ID" value="EKX47189.1"/>
    <property type="molecule type" value="Genomic_DNA"/>
</dbReference>
<reference evidence="3" key="3">
    <citation type="submission" date="2016-03" db="UniProtKB">
        <authorList>
            <consortium name="EnsemblProtists"/>
        </authorList>
    </citation>
    <scope>IDENTIFICATION</scope>
</reference>
<sequence>MESLSYGDPLLQLLGGLVRGFPEEGIRSLIEQAVSESKEAKDVEAIKSLFVLTFQTRWCRGGKGERALFLAMMRILHEKFPDVVVELLELVPSFGYWKDLLFLLERCKAASKQIGYERLAGKVWSLFADQLQADHEELVLAKKEAREPKLSLCAKYAPSEGHAFDRQLHAVRCICEKMYKDILSGTKQPEKAARYAKGKYRKLLAELRRALNVCETKMCAHEWDSIDFNKVPSLAVKRYSKAFLNE</sequence>
<dbReference type="AlphaFoldDB" id="L1JGB9"/>
<evidence type="ECO:0000313" key="2">
    <source>
        <dbReference type="EMBL" id="EKX47189.1"/>
    </source>
</evidence>
<proteinExistence type="predicted"/>
<accession>L1JGB9</accession>
<evidence type="ECO:0000313" key="4">
    <source>
        <dbReference type="Proteomes" id="UP000011087"/>
    </source>
</evidence>
<feature type="domain" description="DUF2828" evidence="1">
    <location>
        <begin position="111"/>
        <end position="245"/>
    </location>
</feature>
<keyword evidence="4" id="KW-1185">Reference proteome</keyword>
<dbReference type="PANTHER" id="PTHR31373:SF27">
    <property type="entry name" value="TROVE DOMAIN-CONTAINING PROTEIN"/>
    <property type="match status" value="1"/>
</dbReference>
<dbReference type="Pfam" id="PF11443">
    <property type="entry name" value="DUF2828"/>
    <property type="match status" value="1"/>
</dbReference>
<dbReference type="EnsemblProtists" id="EKX47189">
    <property type="protein sequence ID" value="EKX47189"/>
    <property type="gene ID" value="GUITHDRAFT_69929"/>
</dbReference>
<dbReference type="PANTHER" id="PTHR31373">
    <property type="entry name" value="OS06G0652100 PROTEIN"/>
    <property type="match status" value="1"/>
</dbReference>
<dbReference type="InterPro" id="IPR058580">
    <property type="entry name" value="DUF2828"/>
</dbReference>
<dbReference type="InterPro" id="IPR011205">
    <property type="entry name" value="UCP015417_vWA"/>
</dbReference>
<reference evidence="4" key="2">
    <citation type="submission" date="2012-11" db="EMBL/GenBank/DDBJ databases">
        <authorList>
            <person name="Kuo A."/>
            <person name="Curtis B.A."/>
            <person name="Tanifuji G."/>
            <person name="Burki F."/>
            <person name="Gruber A."/>
            <person name="Irimia M."/>
            <person name="Maruyama S."/>
            <person name="Arias M.C."/>
            <person name="Ball S.G."/>
            <person name="Gile G.H."/>
            <person name="Hirakawa Y."/>
            <person name="Hopkins J.F."/>
            <person name="Rensing S.A."/>
            <person name="Schmutz J."/>
            <person name="Symeonidi A."/>
            <person name="Elias M."/>
            <person name="Eveleigh R.J."/>
            <person name="Herman E.K."/>
            <person name="Klute M.J."/>
            <person name="Nakayama T."/>
            <person name="Obornik M."/>
            <person name="Reyes-Prieto A."/>
            <person name="Armbrust E.V."/>
            <person name="Aves S.J."/>
            <person name="Beiko R.G."/>
            <person name="Coutinho P."/>
            <person name="Dacks J.B."/>
            <person name="Durnford D.G."/>
            <person name="Fast N.M."/>
            <person name="Green B.R."/>
            <person name="Grisdale C."/>
            <person name="Hempe F."/>
            <person name="Henrissat B."/>
            <person name="Hoppner M.P."/>
            <person name="Ishida K.-I."/>
            <person name="Kim E."/>
            <person name="Koreny L."/>
            <person name="Kroth P.G."/>
            <person name="Liu Y."/>
            <person name="Malik S.-B."/>
            <person name="Maier U.G."/>
            <person name="McRose D."/>
            <person name="Mock T."/>
            <person name="Neilson J.A."/>
            <person name="Onodera N.T."/>
            <person name="Poole A.M."/>
            <person name="Pritham E.J."/>
            <person name="Richards T.A."/>
            <person name="Rocap G."/>
            <person name="Roy S.W."/>
            <person name="Sarai C."/>
            <person name="Schaack S."/>
            <person name="Shirato S."/>
            <person name="Slamovits C.H."/>
            <person name="Spencer D.F."/>
            <person name="Suzuki S."/>
            <person name="Worden A.Z."/>
            <person name="Zauner S."/>
            <person name="Barry K."/>
            <person name="Bell C."/>
            <person name="Bharti A.K."/>
            <person name="Crow J.A."/>
            <person name="Grimwood J."/>
            <person name="Kramer R."/>
            <person name="Lindquist E."/>
            <person name="Lucas S."/>
            <person name="Salamov A."/>
            <person name="McFadden G.I."/>
            <person name="Lane C.E."/>
            <person name="Keeling P.J."/>
            <person name="Gray M.W."/>
            <person name="Grigoriev I.V."/>
            <person name="Archibald J.M."/>
        </authorList>
    </citation>
    <scope>NUCLEOTIDE SEQUENCE</scope>
    <source>
        <strain evidence="4">CCMP2712</strain>
    </source>
</reference>
<feature type="non-terminal residue" evidence="2">
    <location>
        <position position="246"/>
    </location>
</feature>